<dbReference type="STRING" id="385682.SAMN05444380_1059"/>
<dbReference type="InterPro" id="IPR021309">
    <property type="entry name" value="YgaP-like_TM"/>
</dbReference>
<evidence type="ECO:0000259" key="2">
    <source>
        <dbReference type="Pfam" id="PF11127"/>
    </source>
</evidence>
<sequence length="70" mass="7412">MNRNVGTTDRVIRIVIAAVLAVLYFSGAVTGTLGTIVLIVAAISLITGIFRVCGLYALFGVNTCRTKEHS</sequence>
<dbReference type="RefSeq" id="WP_010526752.1">
    <property type="nucleotide sequence ID" value="NZ_AFSL01000016.1"/>
</dbReference>
<dbReference type="Pfam" id="PF11127">
    <property type="entry name" value="YgaP-like_TM"/>
    <property type="match status" value="1"/>
</dbReference>
<evidence type="ECO:0000256" key="1">
    <source>
        <dbReference type="SAM" id="Phobius"/>
    </source>
</evidence>
<gene>
    <name evidence="3" type="ORF">SAMN05444380_1059</name>
</gene>
<keyword evidence="1" id="KW-0472">Membrane</keyword>
<feature type="transmembrane region" description="Helical" evidence="1">
    <location>
        <begin position="12"/>
        <end position="30"/>
    </location>
</feature>
<feature type="transmembrane region" description="Helical" evidence="1">
    <location>
        <begin position="36"/>
        <end position="59"/>
    </location>
</feature>
<dbReference type="OrthoDB" id="9804804at2"/>
<keyword evidence="4" id="KW-1185">Reference proteome</keyword>
<keyword evidence="1" id="KW-0812">Transmembrane</keyword>
<keyword evidence="1" id="KW-1133">Transmembrane helix</keyword>
<dbReference type="Proteomes" id="UP000181976">
    <property type="component" value="Unassembled WGS sequence"/>
</dbReference>
<dbReference type="eggNOG" id="ENOG503020V">
    <property type="taxonomic scope" value="Bacteria"/>
</dbReference>
<name>A0A1I1WX21_9BACT</name>
<reference evidence="3 4" key="1">
    <citation type="submission" date="2016-10" db="EMBL/GenBank/DDBJ databases">
        <authorList>
            <person name="de Groot N.N."/>
        </authorList>
    </citation>
    <scope>NUCLEOTIDE SEQUENCE [LARGE SCALE GENOMIC DNA]</scope>
    <source>
        <strain evidence="3 4">DSM 19012</strain>
    </source>
</reference>
<feature type="domain" description="Inner membrane protein YgaP-like transmembrane" evidence="2">
    <location>
        <begin position="1"/>
        <end position="67"/>
    </location>
</feature>
<dbReference type="AlphaFoldDB" id="A0A1I1WX21"/>
<accession>A0A1I1WX21</accession>
<proteinExistence type="predicted"/>
<organism evidence="3 4">
    <name type="scientific">Thermophagus xiamenensis</name>
    <dbReference type="NCBI Taxonomy" id="385682"/>
    <lineage>
        <taxon>Bacteria</taxon>
        <taxon>Pseudomonadati</taxon>
        <taxon>Bacteroidota</taxon>
        <taxon>Bacteroidia</taxon>
        <taxon>Marinilabiliales</taxon>
        <taxon>Marinilabiliaceae</taxon>
        <taxon>Thermophagus</taxon>
    </lineage>
</organism>
<dbReference type="InParanoid" id="A0A1I1WX21"/>
<evidence type="ECO:0000313" key="3">
    <source>
        <dbReference type="EMBL" id="SFD98003.1"/>
    </source>
</evidence>
<protein>
    <recommendedName>
        <fullName evidence="2">Inner membrane protein YgaP-like transmembrane domain-containing protein</fullName>
    </recommendedName>
</protein>
<evidence type="ECO:0000313" key="4">
    <source>
        <dbReference type="Proteomes" id="UP000181976"/>
    </source>
</evidence>
<dbReference type="EMBL" id="FONA01000005">
    <property type="protein sequence ID" value="SFD98003.1"/>
    <property type="molecule type" value="Genomic_DNA"/>
</dbReference>